<reference evidence="2 3" key="2">
    <citation type="submission" date="2018-11" db="EMBL/GenBank/DDBJ databases">
        <authorList>
            <consortium name="Pathogen Informatics"/>
        </authorList>
    </citation>
    <scope>NUCLEOTIDE SEQUENCE [LARGE SCALE GENOMIC DNA]</scope>
</reference>
<dbReference type="EMBL" id="UYRT01095193">
    <property type="protein sequence ID" value="VDN40099.1"/>
    <property type="molecule type" value="Genomic_DNA"/>
</dbReference>
<evidence type="ECO:0000313" key="2">
    <source>
        <dbReference type="EMBL" id="VDN40099.1"/>
    </source>
</evidence>
<evidence type="ECO:0000313" key="3">
    <source>
        <dbReference type="Proteomes" id="UP000271098"/>
    </source>
</evidence>
<dbReference type="Proteomes" id="UP000271098">
    <property type="component" value="Unassembled WGS sequence"/>
</dbReference>
<proteinExistence type="predicted"/>
<feature type="compositionally biased region" description="Low complexity" evidence="1">
    <location>
        <begin position="10"/>
        <end position="33"/>
    </location>
</feature>
<reference evidence="4" key="1">
    <citation type="submission" date="2016-06" db="UniProtKB">
        <authorList>
            <consortium name="WormBaseParasite"/>
        </authorList>
    </citation>
    <scope>IDENTIFICATION</scope>
</reference>
<name>A0A183ENE0_9BILA</name>
<accession>A0A183ENE0</accession>
<dbReference type="WBParaSite" id="GPUH_0002250801-mRNA-1">
    <property type="protein sequence ID" value="GPUH_0002250801-mRNA-1"/>
    <property type="gene ID" value="GPUH_0002250801"/>
</dbReference>
<protein>
    <submittedName>
        <fullName evidence="4">Dof-type domain-containing protein</fullName>
    </submittedName>
</protein>
<organism evidence="4">
    <name type="scientific">Gongylonema pulchrum</name>
    <dbReference type="NCBI Taxonomy" id="637853"/>
    <lineage>
        <taxon>Eukaryota</taxon>
        <taxon>Metazoa</taxon>
        <taxon>Ecdysozoa</taxon>
        <taxon>Nematoda</taxon>
        <taxon>Chromadorea</taxon>
        <taxon>Rhabditida</taxon>
        <taxon>Spirurina</taxon>
        <taxon>Spiruromorpha</taxon>
        <taxon>Spiruroidea</taxon>
        <taxon>Gongylonematidae</taxon>
        <taxon>Gongylonema</taxon>
    </lineage>
</organism>
<feature type="region of interest" description="Disordered" evidence="1">
    <location>
        <begin position="7"/>
        <end position="84"/>
    </location>
</feature>
<keyword evidence="3" id="KW-1185">Reference proteome</keyword>
<evidence type="ECO:0000313" key="4">
    <source>
        <dbReference type="WBParaSite" id="GPUH_0002250801-mRNA-1"/>
    </source>
</evidence>
<evidence type="ECO:0000256" key="1">
    <source>
        <dbReference type="SAM" id="MobiDB-lite"/>
    </source>
</evidence>
<dbReference type="AlphaFoldDB" id="A0A183ENE0"/>
<gene>
    <name evidence="2" type="ORF">GPUH_LOCUS22482</name>
</gene>
<sequence>MVLIFEVPPATTETAAATTTTTATTTKATTTTTSNNSLPDPIPMAVRCFNNQPSRIPPAPQDEKISSLWGTGSSPSPPNSSGSSNLFHSCWSPISNSADIIAGSSSSAWNSPYGWMGFTDHVSQPFCSFL</sequence>